<dbReference type="EC" id="3.1.4.-" evidence="2"/>
<evidence type="ECO:0000313" key="4">
    <source>
        <dbReference type="EMBL" id="HIV98490.1"/>
    </source>
</evidence>
<evidence type="ECO:0000313" key="5">
    <source>
        <dbReference type="Proteomes" id="UP000823936"/>
    </source>
</evidence>
<dbReference type="GO" id="GO:0016787">
    <property type="term" value="F:hydrolase activity"/>
    <property type="evidence" value="ECO:0007669"/>
    <property type="project" value="UniProtKB-UniRule"/>
</dbReference>
<dbReference type="GO" id="GO:0046872">
    <property type="term" value="F:metal ion binding"/>
    <property type="evidence" value="ECO:0007669"/>
    <property type="project" value="UniProtKB-KW"/>
</dbReference>
<organism evidence="4 5">
    <name type="scientific">Candidatus Ornithospirochaeta avicola</name>
    <dbReference type="NCBI Taxonomy" id="2840896"/>
    <lineage>
        <taxon>Bacteria</taxon>
        <taxon>Pseudomonadati</taxon>
        <taxon>Spirochaetota</taxon>
        <taxon>Spirochaetia</taxon>
        <taxon>Spirochaetales</taxon>
        <taxon>Spirochaetaceae</taxon>
        <taxon>Spirochaetaceae incertae sedis</taxon>
        <taxon>Candidatus Ornithospirochaeta</taxon>
    </lineage>
</organism>
<reference evidence="4" key="1">
    <citation type="journal article" date="2021" name="PeerJ">
        <title>Extensive microbial diversity within the chicken gut microbiome revealed by metagenomics and culture.</title>
        <authorList>
            <person name="Gilroy R."/>
            <person name="Ravi A."/>
            <person name="Getino M."/>
            <person name="Pursley I."/>
            <person name="Horton D.L."/>
            <person name="Alikhan N.F."/>
            <person name="Baker D."/>
            <person name="Gharbi K."/>
            <person name="Hall N."/>
            <person name="Watson M."/>
            <person name="Adriaenssens E.M."/>
            <person name="Foster-Nyarko E."/>
            <person name="Jarju S."/>
            <person name="Secka A."/>
            <person name="Antonio M."/>
            <person name="Oren A."/>
            <person name="Chaudhuri R.R."/>
            <person name="La Ragione R."/>
            <person name="Hildebrand F."/>
            <person name="Pallen M.J."/>
        </authorList>
    </citation>
    <scope>NUCLEOTIDE SEQUENCE</scope>
    <source>
        <strain evidence="4">Gambia11-129</strain>
    </source>
</reference>
<dbReference type="SUPFAM" id="SSF56300">
    <property type="entry name" value="Metallo-dependent phosphatases"/>
    <property type="match status" value="1"/>
</dbReference>
<dbReference type="Proteomes" id="UP000823936">
    <property type="component" value="Unassembled WGS sequence"/>
</dbReference>
<dbReference type="AlphaFoldDB" id="A0A9D1TNJ5"/>
<dbReference type="InterPro" id="IPR000979">
    <property type="entry name" value="Phosphodiesterase_MJ0936/Vps29"/>
</dbReference>
<reference evidence="4" key="2">
    <citation type="submission" date="2021-04" db="EMBL/GenBank/DDBJ databases">
        <authorList>
            <person name="Gilroy R."/>
        </authorList>
    </citation>
    <scope>NUCLEOTIDE SEQUENCE</scope>
    <source>
        <strain evidence="4">Gambia11-129</strain>
    </source>
</reference>
<dbReference type="EMBL" id="DXHU01000006">
    <property type="protein sequence ID" value="HIV98490.1"/>
    <property type="molecule type" value="Genomic_DNA"/>
</dbReference>
<dbReference type="InterPro" id="IPR029052">
    <property type="entry name" value="Metallo-depent_PP-like"/>
</dbReference>
<dbReference type="PANTHER" id="PTHR11124">
    <property type="entry name" value="VACUOLAR SORTING PROTEIN VPS29"/>
    <property type="match status" value="1"/>
</dbReference>
<proteinExistence type="inferred from homology"/>
<dbReference type="InterPro" id="IPR024654">
    <property type="entry name" value="Calcineurin-like_PHP_lpxH"/>
</dbReference>
<gene>
    <name evidence="4" type="ORF">IAB12_01765</name>
</gene>
<dbReference type="NCBIfam" id="TIGR00040">
    <property type="entry name" value="yfcE"/>
    <property type="match status" value="1"/>
</dbReference>
<dbReference type="Pfam" id="PF12850">
    <property type="entry name" value="Metallophos_2"/>
    <property type="match status" value="1"/>
</dbReference>
<comment type="caution">
    <text evidence="4">The sequence shown here is derived from an EMBL/GenBank/DDBJ whole genome shotgun (WGS) entry which is preliminary data.</text>
</comment>
<protein>
    <recommendedName>
        <fullName evidence="2">Phosphoesterase</fullName>
        <ecNumber evidence="2">3.1.4.-</ecNumber>
    </recommendedName>
</protein>
<feature type="domain" description="Calcineurin-like phosphoesterase" evidence="3">
    <location>
        <begin position="1"/>
        <end position="144"/>
    </location>
</feature>
<accession>A0A9D1TNJ5</accession>
<name>A0A9D1TNJ5_9SPIO</name>
<comment type="cofactor">
    <cofactor evidence="2">
        <name>a divalent metal cation</name>
        <dbReference type="ChEBI" id="CHEBI:60240"/>
    </cofactor>
</comment>
<evidence type="ECO:0000259" key="3">
    <source>
        <dbReference type="Pfam" id="PF12850"/>
    </source>
</evidence>
<sequence length="162" mass="17817">MKYLIVSDVHSSPDAVKKIIKIKYQLSCDAVINCGDLCPVTEDDIALSSSFLSVSGNCDKYYSLPYNLPLKRQFLFSGRTVTVTHGDRYVYTDFDLKSGDIFISGHTHIPLLEKTRSGIILINPGSAARPRSKEGKTVAVLSEENAEIISFTSLATLKKIAL</sequence>
<evidence type="ECO:0000256" key="1">
    <source>
        <dbReference type="ARBA" id="ARBA00008950"/>
    </source>
</evidence>
<evidence type="ECO:0000256" key="2">
    <source>
        <dbReference type="RuleBase" id="RU362039"/>
    </source>
</evidence>
<dbReference type="Gene3D" id="3.60.21.10">
    <property type="match status" value="1"/>
</dbReference>
<comment type="similarity">
    <text evidence="1 2">Belongs to the metallophosphoesterase superfamily. YfcE family.</text>
</comment>
<keyword evidence="2" id="KW-0479">Metal-binding</keyword>